<organism evidence="2">
    <name type="scientific">uncultured Gemmatimonadota bacterium</name>
    <dbReference type="NCBI Taxonomy" id="203437"/>
    <lineage>
        <taxon>Bacteria</taxon>
        <taxon>Pseudomonadati</taxon>
        <taxon>Gemmatimonadota</taxon>
        <taxon>environmental samples</taxon>
    </lineage>
</organism>
<keyword evidence="1" id="KW-0812">Transmembrane</keyword>
<proteinExistence type="predicted"/>
<accession>A0A6J4LH20</accession>
<feature type="transmembrane region" description="Helical" evidence="1">
    <location>
        <begin position="20"/>
        <end position="45"/>
    </location>
</feature>
<dbReference type="AlphaFoldDB" id="A0A6J4LH20"/>
<evidence type="ECO:0000313" key="2">
    <source>
        <dbReference type="EMBL" id="CAA9332387.1"/>
    </source>
</evidence>
<dbReference type="Pfam" id="PF07784">
    <property type="entry name" value="DUF1622"/>
    <property type="match status" value="1"/>
</dbReference>
<evidence type="ECO:0000256" key="1">
    <source>
        <dbReference type="SAM" id="Phobius"/>
    </source>
</evidence>
<dbReference type="PANTHER" id="PTHR38468">
    <property type="entry name" value="SLL0939 PROTEIN"/>
    <property type="match status" value="1"/>
</dbReference>
<keyword evidence="1" id="KW-0472">Membrane</keyword>
<reference evidence="2" key="1">
    <citation type="submission" date="2020-02" db="EMBL/GenBank/DDBJ databases">
        <authorList>
            <person name="Meier V. D."/>
        </authorList>
    </citation>
    <scope>NUCLEOTIDE SEQUENCE</scope>
    <source>
        <strain evidence="2">AVDCRST_MAG68</strain>
    </source>
</reference>
<gene>
    <name evidence="2" type="ORF">AVDCRST_MAG68-2496</name>
</gene>
<dbReference type="PANTHER" id="PTHR38468:SF1">
    <property type="entry name" value="SLL0939 PROTEIN"/>
    <property type="match status" value="1"/>
</dbReference>
<keyword evidence="1" id="KW-1133">Transmembrane helix</keyword>
<evidence type="ECO:0008006" key="3">
    <source>
        <dbReference type="Google" id="ProtNLM"/>
    </source>
</evidence>
<name>A0A6J4LH20_9BACT</name>
<dbReference type="EMBL" id="CADCTW010000124">
    <property type="protein sequence ID" value="CAA9332387.1"/>
    <property type="molecule type" value="Genomic_DNA"/>
</dbReference>
<sequence length="129" mass="14090">MEHDGVFSGAEQAVQQGVEWLRLGVETIGALVIAAGIFAAIFQFANSLRRGHPRSFTALRLTLAHYLGVALEFQLAADILSTAVAPTWERIGKLAAIATIRTGLNYFLAKEMETEEAHLASHRDTEAQR</sequence>
<protein>
    <recommendedName>
        <fullName evidence="3">DUF1622 domain-containing protein</fullName>
    </recommendedName>
</protein>
<dbReference type="InterPro" id="IPR012427">
    <property type="entry name" value="DUF1622"/>
</dbReference>